<sequence length="156" mass="17979">MPEQLRPQRRSRRVAMAPDEVDAYLAEQRTCRVATTSEQGPHVTALWFVWHDRAVWLYSITDSQRWVDLNRDPRVAVLVDSGHDYLELRGVEITGTAEVVGEVPRTGADQPELAEPEALFARKYFDLDAMPYDGRHAWLKVTPNKIASWDFRKMRG</sequence>
<name>A0A1I5NZT0_9PSEU</name>
<dbReference type="InterPro" id="IPR052019">
    <property type="entry name" value="F420H2_bilvrd_red/Heme_oxyg"/>
</dbReference>
<dbReference type="Pfam" id="PF01243">
    <property type="entry name" value="PNPOx_N"/>
    <property type="match status" value="1"/>
</dbReference>
<dbReference type="Proteomes" id="UP000198727">
    <property type="component" value="Unassembled WGS sequence"/>
</dbReference>
<evidence type="ECO:0000313" key="3">
    <source>
        <dbReference type="EMBL" id="SFP27110.1"/>
    </source>
</evidence>
<keyword evidence="4" id="KW-1185">Reference proteome</keyword>
<gene>
    <name evidence="3" type="ORF">SAMN05421810_10288</name>
</gene>
<dbReference type="Gene3D" id="2.30.110.10">
    <property type="entry name" value="Electron Transport, Fmn-binding Protein, Chain A"/>
    <property type="match status" value="1"/>
</dbReference>
<evidence type="ECO:0000256" key="1">
    <source>
        <dbReference type="ARBA" id="ARBA00023002"/>
    </source>
</evidence>
<dbReference type="GO" id="GO:0005829">
    <property type="term" value="C:cytosol"/>
    <property type="evidence" value="ECO:0007669"/>
    <property type="project" value="TreeGrafter"/>
</dbReference>
<dbReference type="PANTHER" id="PTHR35176">
    <property type="entry name" value="HEME OXYGENASE HI_0854-RELATED"/>
    <property type="match status" value="1"/>
</dbReference>
<dbReference type="InterPro" id="IPR012349">
    <property type="entry name" value="Split_barrel_FMN-bd"/>
</dbReference>
<dbReference type="InterPro" id="IPR011576">
    <property type="entry name" value="Pyridox_Oxase_N"/>
</dbReference>
<dbReference type="SUPFAM" id="SSF50475">
    <property type="entry name" value="FMN-binding split barrel"/>
    <property type="match status" value="1"/>
</dbReference>
<dbReference type="PANTHER" id="PTHR35176:SF6">
    <property type="entry name" value="HEME OXYGENASE HI_0854-RELATED"/>
    <property type="match status" value="1"/>
</dbReference>
<dbReference type="AlphaFoldDB" id="A0A1I5NZT0"/>
<dbReference type="GO" id="GO:0016627">
    <property type="term" value="F:oxidoreductase activity, acting on the CH-CH group of donors"/>
    <property type="evidence" value="ECO:0007669"/>
    <property type="project" value="TreeGrafter"/>
</dbReference>
<protein>
    <submittedName>
        <fullName evidence="3">Pyridoxamine 5'-phosphate oxidase</fullName>
    </submittedName>
</protein>
<feature type="domain" description="Pyridoxamine 5'-phosphate oxidase N-terminal" evidence="2">
    <location>
        <begin position="18"/>
        <end position="149"/>
    </location>
</feature>
<dbReference type="GO" id="GO:0070967">
    <property type="term" value="F:coenzyme F420 binding"/>
    <property type="evidence" value="ECO:0007669"/>
    <property type="project" value="TreeGrafter"/>
</dbReference>
<dbReference type="EMBL" id="FOWW01000002">
    <property type="protein sequence ID" value="SFP27110.1"/>
    <property type="molecule type" value="Genomic_DNA"/>
</dbReference>
<evidence type="ECO:0000259" key="2">
    <source>
        <dbReference type="Pfam" id="PF01243"/>
    </source>
</evidence>
<proteinExistence type="predicted"/>
<organism evidence="3 4">
    <name type="scientific">Amycolatopsis arida</name>
    <dbReference type="NCBI Taxonomy" id="587909"/>
    <lineage>
        <taxon>Bacteria</taxon>
        <taxon>Bacillati</taxon>
        <taxon>Actinomycetota</taxon>
        <taxon>Actinomycetes</taxon>
        <taxon>Pseudonocardiales</taxon>
        <taxon>Pseudonocardiaceae</taxon>
        <taxon>Amycolatopsis</taxon>
    </lineage>
</organism>
<evidence type="ECO:0000313" key="4">
    <source>
        <dbReference type="Proteomes" id="UP000198727"/>
    </source>
</evidence>
<keyword evidence="1" id="KW-0560">Oxidoreductase</keyword>
<accession>A0A1I5NZT0</accession>
<dbReference type="STRING" id="587909.SAMN05421810_10288"/>
<reference evidence="4" key="1">
    <citation type="submission" date="2016-10" db="EMBL/GenBank/DDBJ databases">
        <authorList>
            <person name="Varghese N."/>
            <person name="Submissions S."/>
        </authorList>
    </citation>
    <scope>NUCLEOTIDE SEQUENCE [LARGE SCALE GENOMIC DNA]</scope>
    <source>
        <strain evidence="4">CGMCC 4.5579</strain>
    </source>
</reference>